<proteinExistence type="predicted"/>
<evidence type="ECO:0000313" key="2">
    <source>
        <dbReference type="Proteomes" id="UP000838160"/>
    </source>
</evidence>
<keyword evidence="2" id="KW-1185">Reference proteome</keyword>
<organism evidence="1 2">
    <name type="scientific">Vibrio hippocampi</name>
    <dbReference type="NCBI Taxonomy" id="654686"/>
    <lineage>
        <taxon>Bacteria</taxon>
        <taxon>Pseudomonadati</taxon>
        <taxon>Pseudomonadota</taxon>
        <taxon>Gammaproteobacteria</taxon>
        <taxon>Vibrionales</taxon>
        <taxon>Vibrionaceae</taxon>
        <taxon>Vibrio</taxon>
    </lineage>
</organism>
<dbReference type="RefSeq" id="WP_237484654.1">
    <property type="nucleotide sequence ID" value="NZ_CAKLCM010000002.1"/>
</dbReference>
<protein>
    <submittedName>
        <fullName evidence="1">Uncharacterized protein</fullName>
    </submittedName>
</protein>
<name>A0ABN8DLJ7_9VIBR</name>
<dbReference type="EMBL" id="CAKLCM010000002">
    <property type="protein sequence ID" value="CAH0526285.1"/>
    <property type="molecule type" value="Genomic_DNA"/>
</dbReference>
<evidence type="ECO:0000313" key="1">
    <source>
        <dbReference type="EMBL" id="CAH0526285.1"/>
    </source>
</evidence>
<gene>
    <name evidence="1" type="ORF">VHP8226_01723</name>
</gene>
<reference evidence="1" key="1">
    <citation type="submission" date="2021-12" db="EMBL/GenBank/DDBJ databases">
        <authorList>
            <person name="Rodrigo-Torres L."/>
            <person name="Arahal R. D."/>
            <person name="Lucena T."/>
        </authorList>
    </citation>
    <scope>NUCLEOTIDE SEQUENCE</scope>
    <source>
        <strain evidence="1">CECT 8226</strain>
    </source>
</reference>
<sequence>MRLSNKLTYKLSDVDEIAPIADKLRKCILLEIPVFVPVPSGFPVWAIDPQLESLTKSDVILSETNILKKAQLVRYFMGEQDFNAFGQPNVVTSNLRSSTLLSDVELLQLDTNDVKKLADSDRISVRSFSGVFMYDVEKKHHRVCKSVPVPKYVFEVDDSHQANLANIFSKFMMVGSELRFVLCSQSSTKGVKFNHPVEDIKTQEIFASDCEILEQDVSKYLFNEAEYQSSVYHLEPEYHVATTFVELSKAGFLLHVKSMPIVSGGVAGFIGRKCPSIKGKGAREASAFLIAPEPRGRVQIKGCQFPCLKSVFNTHWGNQQRLKRDAIKKKKEQVIGTFEELGFSEYYAKEAEKIIRPDQYKKS</sequence>
<dbReference type="Proteomes" id="UP000838160">
    <property type="component" value="Unassembled WGS sequence"/>
</dbReference>
<comment type="caution">
    <text evidence="1">The sequence shown here is derived from an EMBL/GenBank/DDBJ whole genome shotgun (WGS) entry which is preliminary data.</text>
</comment>
<accession>A0ABN8DLJ7</accession>